<keyword evidence="6 7" id="KW-0472">Membrane</keyword>
<sequence>MRVPMSTATHGHAAAQVVRGVGGGRLTPRRAAATLGAIAFAYAVVMAGTTLPTSLYPALQRAFGLSTAASTQLFAIYAVTVLAGLIAFGSISDRVGRRPVLYLGLSAAIASGILYATASSIPLLFVARAMSGVSAALVTGTATAFLVDSASRPRLGASVASAANMLGLGLGPILAAVVAARFPEQVVSAPFVVHAGLSAIACLALLAAAERPRRLHRRRFEILLPAVPRSALPRFLRASAASVGFVIMGACTAISAILLTAVNGRPDIIVVGAVGSTIFLATAAGQLVGARSGARWRELGFLAIVLGLVGIGSAALVPPSLSIAVLVGGLSLAGVGHGVLFPRALALTIADVAPDRRARASAAYWCVAYAFTAVGAVAVGGLCALWGERTGVPVYAGAMLVVSTAAGIATRGLRAEAG</sequence>
<dbReference type="InterPro" id="IPR020846">
    <property type="entry name" value="MFS_dom"/>
</dbReference>
<dbReference type="PANTHER" id="PTHR23517:SF13">
    <property type="entry name" value="MAJOR FACILITATOR SUPERFAMILY MFS_1"/>
    <property type="match status" value="1"/>
</dbReference>
<dbReference type="InterPro" id="IPR036259">
    <property type="entry name" value="MFS_trans_sf"/>
</dbReference>
<evidence type="ECO:0000313" key="9">
    <source>
        <dbReference type="EMBL" id="GAA2042721.1"/>
    </source>
</evidence>
<keyword evidence="5 7" id="KW-1133">Transmembrane helix</keyword>
<evidence type="ECO:0000259" key="8">
    <source>
        <dbReference type="PROSITE" id="PS50850"/>
    </source>
</evidence>
<feature type="transmembrane region" description="Helical" evidence="7">
    <location>
        <begin position="159"/>
        <end position="179"/>
    </location>
</feature>
<evidence type="ECO:0000256" key="7">
    <source>
        <dbReference type="SAM" id="Phobius"/>
    </source>
</evidence>
<comment type="subcellular location">
    <subcellularLocation>
        <location evidence="1">Cell membrane</location>
        <topology evidence="1">Multi-pass membrane protein</topology>
    </subcellularLocation>
</comment>
<evidence type="ECO:0000256" key="3">
    <source>
        <dbReference type="ARBA" id="ARBA00022475"/>
    </source>
</evidence>
<name>A0ABN2UYU2_9MICO</name>
<evidence type="ECO:0000256" key="4">
    <source>
        <dbReference type="ARBA" id="ARBA00022692"/>
    </source>
</evidence>
<feature type="transmembrane region" description="Helical" evidence="7">
    <location>
        <begin position="268"/>
        <end position="287"/>
    </location>
</feature>
<dbReference type="PROSITE" id="PS50850">
    <property type="entry name" value="MFS"/>
    <property type="match status" value="1"/>
</dbReference>
<feature type="transmembrane region" description="Helical" evidence="7">
    <location>
        <begin position="124"/>
        <end position="147"/>
    </location>
</feature>
<feature type="transmembrane region" description="Helical" evidence="7">
    <location>
        <begin position="362"/>
        <end position="387"/>
    </location>
</feature>
<dbReference type="Gene3D" id="1.20.1250.20">
    <property type="entry name" value="MFS general substrate transporter like domains"/>
    <property type="match status" value="1"/>
</dbReference>
<dbReference type="Proteomes" id="UP001501196">
    <property type="component" value="Unassembled WGS sequence"/>
</dbReference>
<evidence type="ECO:0000256" key="2">
    <source>
        <dbReference type="ARBA" id="ARBA00022448"/>
    </source>
</evidence>
<dbReference type="InterPro" id="IPR011701">
    <property type="entry name" value="MFS"/>
</dbReference>
<feature type="transmembrane region" description="Helical" evidence="7">
    <location>
        <begin position="238"/>
        <end position="262"/>
    </location>
</feature>
<feature type="transmembrane region" description="Helical" evidence="7">
    <location>
        <begin position="63"/>
        <end position="88"/>
    </location>
</feature>
<dbReference type="SUPFAM" id="SSF103473">
    <property type="entry name" value="MFS general substrate transporter"/>
    <property type="match status" value="1"/>
</dbReference>
<keyword evidence="10" id="KW-1185">Reference proteome</keyword>
<keyword evidence="4 7" id="KW-0812">Transmembrane</keyword>
<keyword evidence="3" id="KW-1003">Cell membrane</keyword>
<feature type="transmembrane region" description="Helical" evidence="7">
    <location>
        <begin position="393"/>
        <end position="413"/>
    </location>
</feature>
<evidence type="ECO:0000313" key="10">
    <source>
        <dbReference type="Proteomes" id="UP001501196"/>
    </source>
</evidence>
<feature type="domain" description="Major facilitator superfamily (MFS) profile" evidence="8">
    <location>
        <begin position="29"/>
        <end position="415"/>
    </location>
</feature>
<keyword evidence="2" id="KW-0813">Transport</keyword>
<evidence type="ECO:0000256" key="6">
    <source>
        <dbReference type="ARBA" id="ARBA00023136"/>
    </source>
</evidence>
<evidence type="ECO:0000256" key="1">
    <source>
        <dbReference type="ARBA" id="ARBA00004651"/>
    </source>
</evidence>
<protein>
    <submittedName>
        <fullName evidence="9">MFS transporter</fullName>
    </submittedName>
</protein>
<feature type="transmembrane region" description="Helical" evidence="7">
    <location>
        <begin position="299"/>
        <end position="317"/>
    </location>
</feature>
<organism evidence="9 10">
    <name type="scientific">Agromyces tropicus</name>
    <dbReference type="NCBI Taxonomy" id="555371"/>
    <lineage>
        <taxon>Bacteria</taxon>
        <taxon>Bacillati</taxon>
        <taxon>Actinomycetota</taxon>
        <taxon>Actinomycetes</taxon>
        <taxon>Micrococcales</taxon>
        <taxon>Microbacteriaceae</taxon>
        <taxon>Agromyces</taxon>
    </lineage>
</organism>
<gene>
    <name evidence="9" type="ORF">GCM10009819_31500</name>
</gene>
<proteinExistence type="predicted"/>
<comment type="caution">
    <text evidence="9">The sequence shown here is derived from an EMBL/GenBank/DDBJ whole genome shotgun (WGS) entry which is preliminary data.</text>
</comment>
<evidence type="ECO:0000256" key="5">
    <source>
        <dbReference type="ARBA" id="ARBA00022989"/>
    </source>
</evidence>
<feature type="transmembrane region" description="Helical" evidence="7">
    <location>
        <begin position="31"/>
        <end position="51"/>
    </location>
</feature>
<dbReference type="Pfam" id="PF07690">
    <property type="entry name" value="MFS_1"/>
    <property type="match status" value="1"/>
</dbReference>
<feature type="transmembrane region" description="Helical" evidence="7">
    <location>
        <begin position="191"/>
        <end position="209"/>
    </location>
</feature>
<dbReference type="EMBL" id="BAAAPW010000005">
    <property type="protein sequence ID" value="GAA2042721.1"/>
    <property type="molecule type" value="Genomic_DNA"/>
</dbReference>
<accession>A0ABN2UYU2</accession>
<dbReference type="PANTHER" id="PTHR23517">
    <property type="entry name" value="RESISTANCE PROTEIN MDTM, PUTATIVE-RELATED-RELATED"/>
    <property type="match status" value="1"/>
</dbReference>
<dbReference type="InterPro" id="IPR050171">
    <property type="entry name" value="MFS_Transporters"/>
</dbReference>
<feature type="transmembrane region" description="Helical" evidence="7">
    <location>
        <begin position="100"/>
        <end position="118"/>
    </location>
</feature>
<feature type="transmembrane region" description="Helical" evidence="7">
    <location>
        <begin position="323"/>
        <end position="341"/>
    </location>
</feature>
<reference evidence="9 10" key="1">
    <citation type="journal article" date="2019" name="Int. J. Syst. Evol. Microbiol.">
        <title>The Global Catalogue of Microorganisms (GCM) 10K type strain sequencing project: providing services to taxonomists for standard genome sequencing and annotation.</title>
        <authorList>
            <consortium name="The Broad Institute Genomics Platform"/>
            <consortium name="The Broad Institute Genome Sequencing Center for Infectious Disease"/>
            <person name="Wu L."/>
            <person name="Ma J."/>
        </authorList>
    </citation>
    <scope>NUCLEOTIDE SEQUENCE [LARGE SCALE GENOMIC DNA]</scope>
    <source>
        <strain evidence="9 10">JCM 15672</strain>
    </source>
</reference>